<evidence type="ECO:0000313" key="5">
    <source>
        <dbReference type="EMBL" id="MBC9205977.1"/>
    </source>
</evidence>
<dbReference type="Pfam" id="PF07729">
    <property type="entry name" value="FCD"/>
    <property type="match status" value="1"/>
</dbReference>
<dbReference type="Proteomes" id="UP000626026">
    <property type="component" value="Unassembled WGS sequence"/>
</dbReference>
<evidence type="ECO:0000259" key="4">
    <source>
        <dbReference type="PROSITE" id="PS50949"/>
    </source>
</evidence>
<name>A0ABR7RIJ3_9PROT</name>
<dbReference type="EMBL" id="JACTVA010000004">
    <property type="protein sequence ID" value="MBC9205977.1"/>
    <property type="molecule type" value="Genomic_DNA"/>
</dbReference>
<keyword evidence="1" id="KW-0805">Transcription regulation</keyword>
<dbReference type="SUPFAM" id="SSF48008">
    <property type="entry name" value="GntR ligand-binding domain-like"/>
    <property type="match status" value="1"/>
</dbReference>
<dbReference type="PROSITE" id="PS50949">
    <property type="entry name" value="HTH_GNTR"/>
    <property type="match status" value="1"/>
</dbReference>
<dbReference type="InterPro" id="IPR000485">
    <property type="entry name" value="AsnC-type_HTH_dom"/>
</dbReference>
<dbReference type="InterPro" id="IPR036388">
    <property type="entry name" value="WH-like_DNA-bd_sf"/>
</dbReference>
<proteinExistence type="predicted"/>
<gene>
    <name evidence="5" type="ORF">IBL26_03940</name>
</gene>
<dbReference type="Gene3D" id="1.20.120.530">
    <property type="entry name" value="GntR ligand-binding domain-like"/>
    <property type="match status" value="1"/>
</dbReference>
<evidence type="ECO:0000256" key="1">
    <source>
        <dbReference type="ARBA" id="ARBA00023015"/>
    </source>
</evidence>
<dbReference type="InterPro" id="IPR036390">
    <property type="entry name" value="WH_DNA-bd_sf"/>
</dbReference>
<dbReference type="RefSeq" id="WP_187783151.1">
    <property type="nucleotide sequence ID" value="NZ_JACTVA010000004.1"/>
</dbReference>
<protein>
    <submittedName>
        <fullName evidence="5">GntR family transcriptional regulator</fullName>
    </submittedName>
</protein>
<dbReference type="SUPFAM" id="SSF46785">
    <property type="entry name" value="Winged helix' DNA-binding domain"/>
    <property type="match status" value="1"/>
</dbReference>
<dbReference type="InterPro" id="IPR011711">
    <property type="entry name" value="GntR_C"/>
</dbReference>
<keyword evidence="3" id="KW-0804">Transcription</keyword>
<evidence type="ECO:0000313" key="6">
    <source>
        <dbReference type="Proteomes" id="UP000626026"/>
    </source>
</evidence>
<comment type="caution">
    <text evidence="5">The sequence shown here is derived from an EMBL/GenBank/DDBJ whole genome shotgun (WGS) entry which is preliminary data.</text>
</comment>
<dbReference type="InterPro" id="IPR000524">
    <property type="entry name" value="Tscrpt_reg_HTH_GntR"/>
</dbReference>
<dbReference type="SMART" id="SM00895">
    <property type="entry name" value="FCD"/>
    <property type="match status" value="1"/>
</dbReference>
<dbReference type="Pfam" id="PF00392">
    <property type="entry name" value="GntR"/>
    <property type="match status" value="1"/>
</dbReference>
<dbReference type="PRINTS" id="PR00035">
    <property type="entry name" value="HTHGNTR"/>
</dbReference>
<dbReference type="Gene3D" id="1.10.10.10">
    <property type="entry name" value="Winged helix-like DNA-binding domain superfamily/Winged helix DNA-binding domain"/>
    <property type="match status" value="1"/>
</dbReference>
<evidence type="ECO:0000256" key="3">
    <source>
        <dbReference type="ARBA" id="ARBA00023163"/>
    </source>
</evidence>
<dbReference type="PANTHER" id="PTHR43537">
    <property type="entry name" value="TRANSCRIPTIONAL REGULATOR, GNTR FAMILY"/>
    <property type="match status" value="1"/>
</dbReference>
<reference evidence="5 6" key="1">
    <citation type="journal article" date="2013" name="Int. J. Syst. Evol. Microbiol.">
        <title>Roseomonas aerophila sp. nov., isolated from air.</title>
        <authorList>
            <person name="Kim S.J."/>
            <person name="Weon H.Y."/>
            <person name="Ahn J.H."/>
            <person name="Hong S.B."/>
            <person name="Seok S.J."/>
            <person name="Whang K.S."/>
            <person name="Kwon S.W."/>
        </authorList>
    </citation>
    <scope>NUCLEOTIDE SEQUENCE [LARGE SCALE GENOMIC DNA]</scope>
    <source>
        <strain evidence="5 6">NBRC 108923</strain>
    </source>
</reference>
<keyword evidence="6" id="KW-1185">Reference proteome</keyword>
<dbReference type="SMART" id="SM00345">
    <property type="entry name" value="HTH_GNTR"/>
    <property type="match status" value="1"/>
</dbReference>
<accession>A0ABR7RIJ3</accession>
<sequence length="239" mass="27076">MNDEPQTPPSRSADRVYDQVKAMAVTYRLRPGERVNEVELARSLGVSRTPLREALNRLAAEGFLIATVNRGYSVRPLDPKRVLTLYEYRAMLEVGALRLACERASDEALDALAAFAARSRDEPDDDEHALELLTLDEQFHESLARLSDNEEMVRSLRSLNERVRFIRWIDMRKGRRSSTQDEHLMILRHLRARDADAAAALMQTHIARRLDQITDMIRAGFAEIYTGNALAAKAMGEVA</sequence>
<dbReference type="PANTHER" id="PTHR43537:SF45">
    <property type="entry name" value="GNTR FAMILY REGULATORY PROTEIN"/>
    <property type="match status" value="1"/>
</dbReference>
<dbReference type="CDD" id="cd07377">
    <property type="entry name" value="WHTH_GntR"/>
    <property type="match status" value="1"/>
</dbReference>
<evidence type="ECO:0000256" key="2">
    <source>
        <dbReference type="ARBA" id="ARBA00023125"/>
    </source>
</evidence>
<organism evidence="5 6">
    <name type="scientific">Teichococcus aerophilus</name>
    <dbReference type="NCBI Taxonomy" id="1224513"/>
    <lineage>
        <taxon>Bacteria</taxon>
        <taxon>Pseudomonadati</taxon>
        <taxon>Pseudomonadota</taxon>
        <taxon>Alphaproteobacteria</taxon>
        <taxon>Acetobacterales</taxon>
        <taxon>Roseomonadaceae</taxon>
        <taxon>Roseomonas</taxon>
    </lineage>
</organism>
<dbReference type="InterPro" id="IPR008920">
    <property type="entry name" value="TF_FadR/GntR_C"/>
</dbReference>
<feature type="domain" description="HTH gntR-type" evidence="4">
    <location>
        <begin position="10"/>
        <end position="77"/>
    </location>
</feature>
<dbReference type="PRINTS" id="PR00033">
    <property type="entry name" value="HTHASNC"/>
</dbReference>
<keyword evidence="2" id="KW-0238">DNA-binding</keyword>